<keyword evidence="2 3" id="KW-0808">Transferase</keyword>
<gene>
    <name evidence="3" type="ORF">E4K65_28680</name>
</gene>
<sequence>MRASFLGCPIDVLTMADTVELARTAMHSQQRLQHVALNVAKLVSMRFDPVLAADVASSDVISIDGMGIVWGARAIGLPVQSRVTGIDLLNEILALCERDGFKPYLLGATPGVLQQAARRVLDKHPSIAFAGLRDGYFTREQEAQVVREIRSSRADCLFIGMPSPRKERFLASYRDTLGIPFIMGVGGSFDILAGAVRRAPVRMQHLGLEWLYRVYQEPGRMWWRYAKTNTLFAGILAQAIVRQRLGIAPRENIGLPPRADVGHSVQGVHQAPLTYSPSRERHTAMP</sequence>
<evidence type="ECO:0000313" key="3">
    <source>
        <dbReference type="EMBL" id="TFV44356.1"/>
    </source>
</evidence>
<dbReference type="Pfam" id="PF03808">
    <property type="entry name" value="Glyco_tran_WecG"/>
    <property type="match status" value="1"/>
</dbReference>
<evidence type="ECO:0000256" key="1">
    <source>
        <dbReference type="ARBA" id="ARBA00022676"/>
    </source>
</evidence>
<proteinExistence type="predicted"/>
<evidence type="ECO:0000256" key="2">
    <source>
        <dbReference type="ARBA" id="ARBA00022679"/>
    </source>
</evidence>
<organism evidence="3 4">
    <name type="scientific">Bradyrhizobium niftali</name>
    <dbReference type="NCBI Taxonomy" id="2560055"/>
    <lineage>
        <taxon>Bacteria</taxon>
        <taxon>Pseudomonadati</taxon>
        <taxon>Pseudomonadota</taxon>
        <taxon>Alphaproteobacteria</taxon>
        <taxon>Hyphomicrobiales</taxon>
        <taxon>Nitrobacteraceae</taxon>
        <taxon>Bradyrhizobium</taxon>
    </lineage>
</organism>
<dbReference type="GO" id="GO:0016758">
    <property type="term" value="F:hexosyltransferase activity"/>
    <property type="evidence" value="ECO:0007669"/>
    <property type="project" value="TreeGrafter"/>
</dbReference>
<keyword evidence="1" id="KW-0328">Glycosyltransferase</keyword>
<comment type="caution">
    <text evidence="3">The sequence shown here is derived from an EMBL/GenBank/DDBJ whole genome shotgun (WGS) entry which is preliminary data.</text>
</comment>
<dbReference type="OrthoDB" id="9771846at2"/>
<name>A0A4Y9LN37_9BRAD</name>
<evidence type="ECO:0000313" key="4">
    <source>
        <dbReference type="Proteomes" id="UP000297966"/>
    </source>
</evidence>
<dbReference type="PANTHER" id="PTHR34136">
    <property type="match status" value="1"/>
</dbReference>
<dbReference type="AlphaFoldDB" id="A0A4Y9LN37"/>
<dbReference type="PANTHER" id="PTHR34136:SF1">
    <property type="entry name" value="UDP-N-ACETYL-D-MANNOSAMINURONIC ACID TRANSFERASE"/>
    <property type="match status" value="1"/>
</dbReference>
<accession>A0A4Y9LN37</accession>
<protein>
    <submittedName>
        <fullName evidence="3">Glycosyltransferase</fullName>
    </submittedName>
</protein>
<dbReference type="InterPro" id="IPR004629">
    <property type="entry name" value="WecG_TagA_CpsF"/>
</dbReference>
<dbReference type="EMBL" id="SPQT01000019">
    <property type="protein sequence ID" value="TFV44356.1"/>
    <property type="molecule type" value="Genomic_DNA"/>
</dbReference>
<dbReference type="Proteomes" id="UP000297966">
    <property type="component" value="Unassembled WGS sequence"/>
</dbReference>
<reference evidence="3 4" key="1">
    <citation type="submission" date="2019-03" db="EMBL/GenBank/DDBJ databases">
        <title>Bradyrhizobium diversity isolated from nodules of Chamaecrista fasciculata.</title>
        <authorList>
            <person name="Klepa M.S."/>
            <person name="Urquiaga M.O."/>
            <person name="Hungria M."/>
            <person name="Delamuta J.R."/>
        </authorList>
    </citation>
    <scope>NUCLEOTIDE SEQUENCE [LARGE SCALE GENOMIC DNA]</scope>
    <source>
        <strain evidence="3 4">CNPSo 3448</strain>
    </source>
</reference>
<keyword evidence="4" id="KW-1185">Reference proteome</keyword>
<dbReference type="NCBIfam" id="TIGR00696">
    <property type="entry name" value="wecG_tagA_cpsF"/>
    <property type="match status" value="1"/>
</dbReference>
<dbReference type="CDD" id="cd06533">
    <property type="entry name" value="Glyco_transf_WecG_TagA"/>
    <property type="match status" value="1"/>
</dbReference>